<proteinExistence type="predicted"/>
<protein>
    <submittedName>
        <fullName evidence="1">Exoglucanase B</fullName>
    </submittedName>
</protein>
<evidence type="ECO:0000313" key="1">
    <source>
        <dbReference type="EMBL" id="QAT83637.1"/>
    </source>
</evidence>
<name>A0A410RNV1_CORCK</name>
<evidence type="ECO:0000313" key="2">
    <source>
        <dbReference type="Proteomes" id="UP000288758"/>
    </source>
</evidence>
<gene>
    <name evidence="1" type="primary">cbhB1_1</name>
    <name evidence="1" type="ORF">EJ065_2051</name>
</gene>
<sequence>MGSCGYRTNDVMHRDITSLPAGQDAVVRMTLVPSLAGAFQFQAIVTASETDNVPGNNTRTLTIPVGPATNRVTFEGFDGQVTHVVTNWQGSCSSVTLATSYGWDTNFDNIQLSPLP</sequence>
<dbReference type="Proteomes" id="UP000288758">
    <property type="component" value="Chromosome"/>
</dbReference>
<organism evidence="1 2">
    <name type="scientific">Corallococcus coralloides</name>
    <name type="common">Myxococcus coralloides</name>
    <dbReference type="NCBI Taxonomy" id="184914"/>
    <lineage>
        <taxon>Bacteria</taxon>
        <taxon>Pseudomonadati</taxon>
        <taxon>Myxococcota</taxon>
        <taxon>Myxococcia</taxon>
        <taxon>Myxococcales</taxon>
        <taxon>Cystobacterineae</taxon>
        <taxon>Myxococcaceae</taxon>
        <taxon>Corallococcus</taxon>
    </lineage>
</organism>
<reference evidence="1 2" key="1">
    <citation type="submission" date="2018-12" db="EMBL/GenBank/DDBJ databases">
        <title>Complete Genome Sequence of the Corallopyronin A producing Myxobacterium Corallococcus coralloides B035.</title>
        <authorList>
            <person name="Bouhired S.M."/>
            <person name="Rupp O."/>
            <person name="Blom J."/>
            <person name="Schaeberle T.F."/>
            <person name="Kehraus S."/>
            <person name="Schiefer A."/>
            <person name="Pfarr K."/>
            <person name="Goesmann A."/>
            <person name="Hoerauf A."/>
            <person name="Koenig G.M."/>
        </authorList>
    </citation>
    <scope>NUCLEOTIDE SEQUENCE [LARGE SCALE GENOMIC DNA]</scope>
    <source>
        <strain evidence="1 2">B035</strain>
    </source>
</reference>
<accession>A0A410RNV1</accession>
<dbReference type="AlphaFoldDB" id="A0A410RNV1"/>
<dbReference type="EMBL" id="CP034669">
    <property type="protein sequence ID" value="QAT83637.1"/>
    <property type="molecule type" value="Genomic_DNA"/>
</dbReference>